<sequence>MRRRSARFGEIVEVIIPPPKTALPAVNRCWFPLSAIAIEVQGHGGVEKEDQSDQVLEGAR</sequence>
<dbReference type="EnsemblBacteria" id="CAK11657">
    <property type="protein sequence ID" value="CAK11657"/>
    <property type="gene ID" value="pRL70129"/>
</dbReference>
<evidence type="ECO:0000313" key="1">
    <source>
        <dbReference type="EMBL" id="CAK11657.1"/>
    </source>
</evidence>
<keyword evidence="1" id="KW-0614">Plasmid</keyword>
<dbReference type="AlphaFoldDB" id="Q1M9Q5"/>
<accession>Q1M9Q5</accession>
<geneLocation type="plasmid" evidence="1 2">
    <name>pRL7</name>
</geneLocation>
<name>Q1M9Q5_RHIJ3</name>
<gene>
    <name evidence="1" type="ordered locus">pRL70129</name>
</gene>
<organism evidence="1 2">
    <name type="scientific">Rhizobium johnstonii (strain DSM 114642 / LMG 32736 / 3841)</name>
    <name type="common">Rhizobium leguminosarum bv. viciae</name>
    <dbReference type="NCBI Taxonomy" id="216596"/>
    <lineage>
        <taxon>Bacteria</taxon>
        <taxon>Pseudomonadati</taxon>
        <taxon>Pseudomonadota</taxon>
        <taxon>Alphaproteobacteria</taxon>
        <taxon>Hyphomicrobiales</taxon>
        <taxon>Rhizobiaceae</taxon>
        <taxon>Rhizobium/Agrobacterium group</taxon>
        <taxon>Rhizobium</taxon>
        <taxon>Rhizobium johnstonii</taxon>
    </lineage>
</organism>
<dbReference type="HOGENOM" id="CLU_2938548_0_0_5"/>
<proteinExistence type="predicted"/>
<dbReference type="KEGG" id="rle:pRL70129"/>
<evidence type="ECO:0000313" key="2">
    <source>
        <dbReference type="Proteomes" id="UP000006575"/>
    </source>
</evidence>
<protein>
    <submittedName>
        <fullName evidence="1">Uncharacterized protein</fullName>
    </submittedName>
</protein>
<dbReference type="Proteomes" id="UP000006575">
    <property type="component" value="Plasmid pRL7"/>
</dbReference>
<keyword evidence="2" id="KW-1185">Reference proteome</keyword>
<dbReference type="EMBL" id="AM236081">
    <property type="protein sequence ID" value="CAK11657.1"/>
    <property type="molecule type" value="Genomic_DNA"/>
</dbReference>
<reference evidence="1 2" key="1">
    <citation type="journal article" date="2006" name="Genome Biol.">
        <title>The genome of Rhizobium leguminosarum has recognizable core and accessory components.</title>
        <authorList>
            <person name="Young J.W."/>
            <person name="Crossman L.C."/>
            <person name="Johnston A.W.B."/>
            <person name="Thomson N.R."/>
            <person name="Ghazoui Z.F."/>
            <person name="Hull K.H."/>
            <person name="Wexler M."/>
            <person name="Curson A.R.J."/>
            <person name="Todd J.D."/>
            <person name="Poole P.S."/>
            <person name="Mauchline T.H."/>
            <person name="East A.K."/>
            <person name="Quail M.A."/>
            <person name="Churcher C."/>
            <person name="Arrowsmith C."/>
            <person name="Cherevach A."/>
            <person name="Chillingworth T."/>
            <person name="Clarke K."/>
            <person name="Cronin A."/>
            <person name="Davis P."/>
            <person name="Fraser A."/>
            <person name="Hance Z."/>
            <person name="Hauser H."/>
            <person name="Jagels K."/>
            <person name="Moule S."/>
            <person name="Mungall K."/>
            <person name="Norbertczak H."/>
            <person name="Rabbinowitsch E."/>
            <person name="Sanders M."/>
            <person name="Simmonds M."/>
            <person name="Whitehead S."/>
            <person name="Parkhill J."/>
        </authorList>
    </citation>
    <scope>NUCLEOTIDE SEQUENCE [LARGE SCALE GENOMIC DNA]</scope>
    <source>
        <strain evidence="2">DSM 114642 / LMG 32736 / 3841</strain>
    </source>
</reference>